<dbReference type="STRING" id="34475.A0A4Y9YSJ4"/>
<accession>A0A4Y9YSJ4</accession>
<organism evidence="2 3">
    <name type="scientific">Rhodofomes roseus</name>
    <dbReference type="NCBI Taxonomy" id="34475"/>
    <lineage>
        <taxon>Eukaryota</taxon>
        <taxon>Fungi</taxon>
        <taxon>Dikarya</taxon>
        <taxon>Basidiomycota</taxon>
        <taxon>Agaricomycotina</taxon>
        <taxon>Agaricomycetes</taxon>
        <taxon>Polyporales</taxon>
        <taxon>Rhodofomes</taxon>
    </lineage>
</organism>
<reference evidence="2 3" key="1">
    <citation type="submission" date="2019-01" db="EMBL/GenBank/DDBJ databases">
        <title>Genome sequencing of the rare red list fungi Fomitopsis rosea.</title>
        <authorList>
            <person name="Buettner E."/>
            <person name="Kellner H."/>
        </authorList>
    </citation>
    <scope>NUCLEOTIDE SEQUENCE [LARGE SCALE GENOMIC DNA]</scope>
    <source>
        <strain evidence="2 3">DSM 105464</strain>
    </source>
</reference>
<feature type="compositionally biased region" description="Basic and acidic residues" evidence="1">
    <location>
        <begin position="193"/>
        <end position="202"/>
    </location>
</feature>
<sequence length="325" mass="34166">MTPSISAVARIASLASDAVINSASVPPSVSPFAPALSSAAVHHIPFGADPGAALLQQHAHNTSNGAKSGLVSFTTVSHRRVLHPLIPHLAELSATATVLHVAIPAGDDLSDVLVLRASVPFCIYSRTAQHAHDHALLASRLARTEAKAVLHIFYVGTDSDELSELTDDQVESYLSAPPLSANGHANGHAHGHANGDVKSDGKDDSAQLLRAFHAASATAVSLLRRPLRALTTRGAEEPHTVLVTLAPLPTTLDLDGVSFVDVNLLKPLAPANLAHAIPSSAARVLVCEHVRRWNVKWTPLFLEVGSRESGYRVAPSPPEQTPPTD</sequence>
<name>A0A4Y9YSJ4_9APHY</name>
<dbReference type="EMBL" id="SEKV01000090">
    <property type="protein sequence ID" value="TFY64723.1"/>
    <property type="molecule type" value="Genomic_DNA"/>
</dbReference>
<dbReference type="AlphaFoldDB" id="A0A4Y9YSJ4"/>
<feature type="region of interest" description="Disordered" evidence="1">
    <location>
        <begin position="176"/>
        <end position="202"/>
    </location>
</feature>
<gene>
    <name evidence="2" type="ORF">EVJ58_g2444</name>
</gene>
<evidence type="ECO:0000313" key="3">
    <source>
        <dbReference type="Proteomes" id="UP000298390"/>
    </source>
</evidence>
<evidence type="ECO:0000313" key="2">
    <source>
        <dbReference type="EMBL" id="TFY64723.1"/>
    </source>
</evidence>
<proteinExistence type="predicted"/>
<comment type="caution">
    <text evidence="2">The sequence shown here is derived from an EMBL/GenBank/DDBJ whole genome shotgun (WGS) entry which is preliminary data.</text>
</comment>
<dbReference type="Gene3D" id="3.40.50.970">
    <property type="match status" value="1"/>
</dbReference>
<evidence type="ECO:0000256" key="1">
    <source>
        <dbReference type="SAM" id="MobiDB-lite"/>
    </source>
</evidence>
<protein>
    <submittedName>
        <fullName evidence="2">Uncharacterized protein</fullName>
    </submittedName>
</protein>
<dbReference type="Proteomes" id="UP000298390">
    <property type="component" value="Unassembled WGS sequence"/>
</dbReference>
<feature type="compositionally biased region" description="Low complexity" evidence="1">
    <location>
        <begin position="181"/>
        <end position="192"/>
    </location>
</feature>